<organism evidence="10 11">
    <name type="scientific">Arthrobacter yangruifuii</name>
    <dbReference type="NCBI Taxonomy" id="2606616"/>
    <lineage>
        <taxon>Bacteria</taxon>
        <taxon>Bacillati</taxon>
        <taxon>Actinomycetota</taxon>
        <taxon>Actinomycetes</taxon>
        <taxon>Micrococcales</taxon>
        <taxon>Micrococcaceae</taxon>
        <taxon>Arthrobacter</taxon>
    </lineage>
</organism>
<comment type="similarity">
    <text evidence="2">Belongs to the CDP-glycerol glycerophosphotransferase family.</text>
</comment>
<dbReference type="InterPro" id="IPR001173">
    <property type="entry name" value="Glyco_trans_2-like"/>
</dbReference>
<evidence type="ECO:0000313" key="11">
    <source>
        <dbReference type="Proteomes" id="UP000326852"/>
    </source>
</evidence>
<keyword evidence="4 10" id="KW-0808">Transferase</keyword>
<comment type="caution">
    <text evidence="10">The sequence shown here is derived from an EMBL/GenBank/DDBJ whole genome shotgun (WGS) entry which is preliminary data.</text>
</comment>
<evidence type="ECO:0000256" key="5">
    <source>
        <dbReference type="ARBA" id="ARBA00022944"/>
    </source>
</evidence>
<dbReference type="SUPFAM" id="SSF53756">
    <property type="entry name" value="UDP-Glycosyltransferase/glycogen phosphorylase"/>
    <property type="match status" value="1"/>
</dbReference>
<dbReference type="InterPro" id="IPR029044">
    <property type="entry name" value="Nucleotide-diphossugar_trans"/>
</dbReference>
<evidence type="ECO:0000256" key="7">
    <source>
        <dbReference type="SAM" id="MobiDB-lite"/>
    </source>
</evidence>
<evidence type="ECO:0000313" key="10">
    <source>
        <dbReference type="EMBL" id="KAD4007144.1"/>
    </source>
</evidence>
<evidence type="ECO:0000256" key="1">
    <source>
        <dbReference type="ARBA" id="ARBA00004202"/>
    </source>
</evidence>
<feature type="region of interest" description="Disordered" evidence="7">
    <location>
        <begin position="1038"/>
        <end position="1061"/>
    </location>
</feature>
<keyword evidence="6 8" id="KW-0472">Membrane</keyword>
<keyword evidence="3" id="KW-1003">Cell membrane</keyword>
<dbReference type="Gene3D" id="3.40.50.11820">
    <property type="match status" value="1"/>
</dbReference>
<dbReference type="Gene3D" id="3.40.50.12580">
    <property type="match status" value="1"/>
</dbReference>
<dbReference type="PANTHER" id="PTHR37316">
    <property type="entry name" value="TEICHOIC ACID GLYCEROL-PHOSPHATE PRIMASE"/>
    <property type="match status" value="1"/>
</dbReference>
<evidence type="ECO:0000256" key="4">
    <source>
        <dbReference type="ARBA" id="ARBA00022679"/>
    </source>
</evidence>
<dbReference type="InterPro" id="IPR043149">
    <property type="entry name" value="TagF_N"/>
</dbReference>
<dbReference type="InterPro" id="IPR007554">
    <property type="entry name" value="Glycerophosphate_synth"/>
</dbReference>
<dbReference type="Proteomes" id="UP000326852">
    <property type="component" value="Unassembled WGS sequence"/>
</dbReference>
<feature type="region of interest" description="Disordered" evidence="7">
    <location>
        <begin position="513"/>
        <end position="533"/>
    </location>
</feature>
<keyword evidence="8" id="KW-0812">Transmembrane</keyword>
<protein>
    <submittedName>
        <fullName evidence="10">Glycosyltransferase</fullName>
    </submittedName>
</protein>
<evidence type="ECO:0000256" key="3">
    <source>
        <dbReference type="ARBA" id="ARBA00022475"/>
    </source>
</evidence>
<sequence length="1061" mass="114215">MPKASARARNGLAGALHPALRARLRRLAAPGAGAAGAGLLSVVVPMYNVAPYLERCLNSLVTQSYRDLEILLVDDGSTDGTAALAAGYARHDRRIRLLKLPHGGNGRARNEGIRAATGRFLTFADADDVVPSDAYAAMVASLARSGSEFCVGSYGRIRGSKRTPVRLAERIHSEPRTGIRLAECPGAIDDVFLWNKVFVRDFWNRCVGSIPEGIRYEDQETTARAYLRASAFDILSPVVYWWRIREDGSSLTQAKHLLEDLQDRLSVARDVTALFSAEGSDPVREHWYRRLLGADLIPYIEQVPDASDAFWDLLRDGMRELYPAGEAHLSRIDPQSRVLLYLAAGGHREDIRRAVVDRINNGTASPLAFDGGRIFAEPPLLSALETAVPRDLLEVHPGDLELVAVLKKPVLTLSETDQLPGQGTATVRGHAHIRNADLRTSTMTLTVQTPAGPAAVRRSSDPEIDLLSGDRNCSYADSAFAVELPLPLPEELTLRAEIAGHVVEQALRVPGAAREGAGPSASPGTPVVTGFAARPDDGGALQIDVAGAPAGASFALATARFRLPADVTPQPGGMLRLRLPLATTRWGNALPAPPSGSYTLRWRADGGEAGPGDPAVAVTADAAGRFVSGLLPSARVRGLRTDAGAMAVSIGAPLADTETGTFHQYRLRREAFGSGTAPALTPGIFFESFGGTGCTDSPRAVSDYLASTGFGEPLYWSVADRSVPVPDYAVPLLQGSAEWYARLASTRILVNNNNFPWYFRKTPGQFYLQTWHGTPLKKIGVDIPQHLLALSYRDLMAREAQWWDLLLAQNDFAAGVLPKALGYTGEVLTAGYPRNDALQHPDAGETRNRVRTLLGVAPHQKVLLYAPTWRDRARDGAGRSDWVGFLDVAEASRRLGPDYVFLIRGHHNVAGQRRIDEHSAAIDVTDYPEVNDLYLASDALVTDYSSAVFDYGVLGRPIYLLAPDLADYRRTRGLYLEPDSVPHIAAWVTTTADLAAAVKRAQPAAGAQPAVSSEQFVAAYPGTSAEVTAGALRAAAPVHSNNAPGETPAESVSSICHRHRN</sequence>
<dbReference type="RefSeq" id="WP_152271810.1">
    <property type="nucleotide sequence ID" value="NZ_VTFX01000002.1"/>
</dbReference>
<dbReference type="GO" id="GO:0019350">
    <property type="term" value="P:teichoic acid biosynthetic process"/>
    <property type="evidence" value="ECO:0007669"/>
    <property type="project" value="UniProtKB-KW"/>
</dbReference>
<dbReference type="CDD" id="cd00761">
    <property type="entry name" value="Glyco_tranf_GTA_type"/>
    <property type="match status" value="1"/>
</dbReference>
<dbReference type="SUPFAM" id="SSF53448">
    <property type="entry name" value="Nucleotide-diphospho-sugar transferases"/>
    <property type="match status" value="1"/>
</dbReference>
<feature type="domain" description="Glycosyltransferase 2-like" evidence="9">
    <location>
        <begin position="41"/>
        <end position="169"/>
    </location>
</feature>
<dbReference type="EMBL" id="VTFX01000002">
    <property type="protein sequence ID" value="KAD4007144.1"/>
    <property type="molecule type" value="Genomic_DNA"/>
</dbReference>
<accession>A0A5N6MRE7</accession>
<dbReference type="GO" id="GO:0005886">
    <property type="term" value="C:plasma membrane"/>
    <property type="evidence" value="ECO:0007669"/>
    <property type="project" value="UniProtKB-SubCell"/>
</dbReference>
<dbReference type="Pfam" id="PF04464">
    <property type="entry name" value="Glyphos_transf"/>
    <property type="match status" value="1"/>
</dbReference>
<reference evidence="10 11" key="1">
    <citation type="submission" date="2019-08" db="EMBL/GenBank/DDBJ databases">
        <title>Arthrobacter sp. nov., isolated from plateau pika and Tibetan wild ass.</title>
        <authorList>
            <person name="Ge Y."/>
        </authorList>
    </citation>
    <scope>NUCLEOTIDE SEQUENCE [LARGE SCALE GENOMIC DNA]</scope>
    <source>
        <strain evidence="10 11">785</strain>
    </source>
</reference>
<dbReference type="GO" id="GO:0047355">
    <property type="term" value="F:CDP-glycerol glycerophosphotransferase activity"/>
    <property type="evidence" value="ECO:0007669"/>
    <property type="project" value="InterPro"/>
</dbReference>
<feature type="transmembrane region" description="Helical" evidence="8">
    <location>
        <begin position="27"/>
        <end position="47"/>
    </location>
</feature>
<name>A0A5N6MRE7_9MICC</name>
<dbReference type="InterPro" id="IPR051612">
    <property type="entry name" value="Teichoic_Acid_Biosynth"/>
</dbReference>
<proteinExistence type="inferred from homology"/>
<gene>
    <name evidence="10" type="ORF">GD627_06155</name>
</gene>
<dbReference type="InterPro" id="IPR043148">
    <property type="entry name" value="TagF_C"/>
</dbReference>
<dbReference type="Gene3D" id="3.90.550.10">
    <property type="entry name" value="Spore Coat Polysaccharide Biosynthesis Protein SpsA, Chain A"/>
    <property type="match status" value="1"/>
</dbReference>
<evidence type="ECO:0000256" key="6">
    <source>
        <dbReference type="ARBA" id="ARBA00023136"/>
    </source>
</evidence>
<evidence type="ECO:0000256" key="8">
    <source>
        <dbReference type="SAM" id="Phobius"/>
    </source>
</evidence>
<dbReference type="PANTHER" id="PTHR37316:SF3">
    <property type="entry name" value="TEICHOIC ACID GLYCEROL-PHOSPHATE TRANSFERASE"/>
    <property type="match status" value="1"/>
</dbReference>
<evidence type="ECO:0000259" key="9">
    <source>
        <dbReference type="Pfam" id="PF00535"/>
    </source>
</evidence>
<keyword evidence="11" id="KW-1185">Reference proteome</keyword>
<dbReference type="AlphaFoldDB" id="A0A5N6MRE7"/>
<dbReference type="Pfam" id="PF00535">
    <property type="entry name" value="Glycos_transf_2"/>
    <property type="match status" value="1"/>
</dbReference>
<keyword evidence="5" id="KW-0777">Teichoic acid biosynthesis</keyword>
<comment type="subcellular location">
    <subcellularLocation>
        <location evidence="1">Cell membrane</location>
        <topology evidence="1">Peripheral membrane protein</topology>
    </subcellularLocation>
</comment>
<evidence type="ECO:0000256" key="2">
    <source>
        <dbReference type="ARBA" id="ARBA00010488"/>
    </source>
</evidence>
<keyword evidence="8" id="KW-1133">Transmembrane helix</keyword>
<feature type="compositionally biased region" description="Polar residues" evidence="7">
    <location>
        <begin position="1039"/>
        <end position="1054"/>
    </location>
</feature>